<evidence type="ECO:0000313" key="2">
    <source>
        <dbReference type="Proteomes" id="UP000191931"/>
    </source>
</evidence>
<keyword evidence="2" id="KW-1185">Reference proteome</keyword>
<sequence length="83" mass="8302">MAATQAQGLAEATTVDGSVGCEAVGQPDKQLTVHLGIARQTEPAEQIVRVVDGAVMGADDDAGADDCCGCWIHFPGCASGCGP</sequence>
<dbReference type="AlphaFoldDB" id="A0A1W1HAY5"/>
<protein>
    <submittedName>
        <fullName evidence="1">Uncharacterized protein</fullName>
    </submittedName>
</protein>
<accession>A0A1W1HAY5</accession>
<gene>
    <name evidence="1" type="ORF">MTBBW1_1860028</name>
</gene>
<evidence type="ECO:0000313" key="1">
    <source>
        <dbReference type="EMBL" id="SLM29538.1"/>
    </source>
</evidence>
<reference evidence="1 2" key="1">
    <citation type="submission" date="2017-03" db="EMBL/GenBank/DDBJ databases">
        <authorList>
            <person name="Afonso C.L."/>
            <person name="Miller P.J."/>
            <person name="Scott M.A."/>
            <person name="Spackman E."/>
            <person name="Goraichik I."/>
            <person name="Dimitrov K.M."/>
            <person name="Suarez D.L."/>
            <person name="Swayne D.E."/>
        </authorList>
    </citation>
    <scope>NUCLEOTIDE SEQUENCE [LARGE SCALE GENOMIC DNA]</scope>
    <source>
        <strain evidence="1">PRJEB14757</strain>
    </source>
</reference>
<name>A0A1W1HAY5_9BACT</name>
<organism evidence="1 2">
    <name type="scientific">Desulfamplus magnetovallimortis</name>
    <dbReference type="NCBI Taxonomy" id="1246637"/>
    <lineage>
        <taxon>Bacteria</taxon>
        <taxon>Pseudomonadati</taxon>
        <taxon>Thermodesulfobacteriota</taxon>
        <taxon>Desulfobacteria</taxon>
        <taxon>Desulfobacterales</taxon>
        <taxon>Desulfobacteraceae</taxon>
        <taxon>Desulfamplus</taxon>
    </lineage>
</organism>
<dbReference type="EMBL" id="FWEV01000097">
    <property type="protein sequence ID" value="SLM29538.1"/>
    <property type="molecule type" value="Genomic_DNA"/>
</dbReference>
<proteinExistence type="predicted"/>
<dbReference type="Proteomes" id="UP000191931">
    <property type="component" value="Unassembled WGS sequence"/>
</dbReference>
<dbReference type="STRING" id="1246637.MTBBW1_1860028"/>